<dbReference type="PROSITE" id="PS00250">
    <property type="entry name" value="TGF_BETA_1"/>
    <property type="match status" value="1"/>
</dbReference>
<keyword evidence="6" id="KW-1015">Disulfide bond</keyword>
<keyword evidence="11" id="KW-1185">Reference proteome</keyword>
<feature type="compositionally biased region" description="Low complexity" evidence="9">
    <location>
        <begin position="353"/>
        <end position="362"/>
    </location>
</feature>
<evidence type="ECO:0000256" key="8">
    <source>
        <dbReference type="RuleBase" id="RU000354"/>
    </source>
</evidence>
<feature type="compositionally biased region" description="Low complexity" evidence="9">
    <location>
        <begin position="54"/>
        <end position="68"/>
    </location>
</feature>
<dbReference type="PANTHER" id="PTHR11848:SF263">
    <property type="entry name" value="PROTEIN DECAPENTAPLEGIC"/>
    <property type="match status" value="1"/>
</dbReference>
<dbReference type="GO" id="GO:0005125">
    <property type="term" value="F:cytokine activity"/>
    <property type="evidence" value="ECO:0007669"/>
    <property type="project" value="TreeGrafter"/>
</dbReference>
<dbReference type="Pfam" id="PF00019">
    <property type="entry name" value="TGF_beta"/>
    <property type="match status" value="1"/>
</dbReference>
<keyword evidence="3" id="KW-0964">Secreted</keyword>
<evidence type="ECO:0000313" key="12">
    <source>
        <dbReference type="RefSeq" id="XP_055878308.1"/>
    </source>
</evidence>
<keyword evidence="4" id="KW-0732">Signal</keyword>
<dbReference type="Gene3D" id="2.10.90.10">
    <property type="entry name" value="Cystine-knot cytokines"/>
    <property type="match status" value="1"/>
</dbReference>
<dbReference type="OMA" id="VMRWIAH"/>
<dbReference type="InterPro" id="IPR015615">
    <property type="entry name" value="TGF-beta-rel"/>
</dbReference>
<dbReference type="PROSITE" id="PS51362">
    <property type="entry name" value="TGF_BETA_2"/>
    <property type="match status" value="1"/>
</dbReference>
<dbReference type="PANTHER" id="PTHR11848">
    <property type="entry name" value="TGF-BETA FAMILY"/>
    <property type="match status" value="1"/>
</dbReference>
<dbReference type="InterPro" id="IPR017948">
    <property type="entry name" value="TGFb_CS"/>
</dbReference>
<feature type="compositionally biased region" description="Polar residues" evidence="9">
    <location>
        <begin position="74"/>
        <end position="90"/>
    </location>
</feature>
<dbReference type="SUPFAM" id="SSF57501">
    <property type="entry name" value="Cystine-knot cytokines"/>
    <property type="match status" value="1"/>
</dbReference>
<keyword evidence="5 8" id="KW-0339">Growth factor</keyword>
<feature type="region of interest" description="Disordered" evidence="9">
    <location>
        <begin position="349"/>
        <end position="403"/>
    </location>
</feature>
<evidence type="ECO:0000256" key="1">
    <source>
        <dbReference type="ARBA" id="ARBA00004613"/>
    </source>
</evidence>
<dbReference type="Gene3D" id="2.60.120.970">
    <property type="match status" value="1"/>
</dbReference>
<evidence type="ECO:0000259" key="10">
    <source>
        <dbReference type="PROSITE" id="PS51362"/>
    </source>
</evidence>
<name>A0A9W2ZTN7_BIOGL</name>
<proteinExistence type="inferred from homology"/>
<feature type="compositionally biased region" description="Basic residues" evidence="9">
    <location>
        <begin position="363"/>
        <end position="372"/>
    </location>
</feature>
<sequence length="507" mass="56619">MIHHEDTSDYLVPGRLKVRRGAQVSMTGVSYGNYRIVLLVLMVLNYTLTTLHASDSQNSSASSTLSSSIPPRLTSATRPPQNHTTSSLLGPTSPAKEPPPANSNSNTKPTKLAELSLTDKDTLGKLEKIFLKRAGLQKKPTIRPEFAVPEYMLDLYRTQATTGYLQVKGNGPLSANTVRSFVHNDEENGRCKPPLCAHISFDVKSIPENEILTGAELRLYINTGSSFNDPLLDAAAGRLVTREKHHSDNATVHRCEIHQILRPETPDSEAITRLLDTHVIDLTKSRWQTFDILPAILKWKNGVNHGLEVRLRSRAPVLTTEHHVRVRRAASLQDLEWAITRPVLVTYTHDKSSAPSTSTPSPKKTKLRRNKRNASGGASKKDNGRKNNKKRGKKKRKKVKGKKNICKRHSLYVNFDEVGWNDWIVAPNGYNAYFCHGECMAPLPDFAKATNHAMLQARVYKVNPNSVPMVCCVPIKMSPMSMLYRDEQGKTILKVYQDMSVDECGCK</sequence>
<evidence type="ECO:0000256" key="9">
    <source>
        <dbReference type="SAM" id="MobiDB-lite"/>
    </source>
</evidence>
<evidence type="ECO:0000313" key="11">
    <source>
        <dbReference type="Proteomes" id="UP001165740"/>
    </source>
</evidence>
<evidence type="ECO:0000256" key="6">
    <source>
        <dbReference type="ARBA" id="ARBA00023157"/>
    </source>
</evidence>
<reference evidence="12" key="1">
    <citation type="submission" date="2025-08" db="UniProtKB">
        <authorList>
            <consortium name="RefSeq"/>
        </authorList>
    </citation>
    <scope>IDENTIFICATION</scope>
</reference>
<dbReference type="FunFam" id="2.10.90.10:FF:000001">
    <property type="entry name" value="Bone morphogenetic protein 4"/>
    <property type="match status" value="1"/>
</dbReference>
<dbReference type="InterPro" id="IPR029034">
    <property type="entry name" value="Cystine-knot_cytokine"/>
</dbReference>
<evidence type="ECO:0000256" key="5">
    <source>
        <dbReference type="ARBA" id="ARBA00023030"/>
    </source>
</evidence>
<evidence type="ECO:0000256" key="2">
    <source>
        <dbReference type="ARBA" id="ARBA00006656"/>
    </source>
</evidence>
<keyword evidence="7" id="KW-0325">Glycoprotein</keyword>
<dbReference type="GO" id="GO:0005615">
    <property type="term" value="C:extracellular space"/>
    <property type="evidence" value="ECO:0007669"/>
    <property type="project" value="TreeGrafter"/>
</dbReference>
<feature type="domain" description="TGF-beta family profile" evidence="10">
    <location>
        <begin position="388"/>
        <end position="507"/>
    </location>
</feature>
<accession>A0A9W2ZTN7</accession>
<feature type="region of interest" description="Disordered" evidence="9">
    <location>
        <begin position="54"/>
        <end position="116"/>
    </location>
</feature>
<dbReference type="InterPro" id="IPR001839">
    <property type="entry name" value="TGF-b_C"/>
</dbReference>
<dbReference type="Pfam" id="PF00688">
    <property type="entry name" value="TGFb_propeptide"/>
    <property type="match status" value="1"/>
</dbReference>
<comment type="subcellular location">
    <subcellularLocation>
        <location evidence="1">Secreted</location>
    </subcellularLocation>
</comment>
<feature type="compositionally biased region" description="Basic residues" evidence="9">
    <location>
        <begin position="386"/>
        <end position="403"/>
    </location>
</feature>
<dbReference type="SMART" id="SM00204">
    <property type="entry name" value="TGFB"/>
    <property type="match status" value="1"/>
</dbReference>
<dbReference type="InterPro" id="IPR001111">
    <property type="entry name" value="TGF-b_propeptide"/>
</dbReference>
<evidence type="ECO:0000256" key="4">
    <source>
        <dbReference type="ARBA" id="ARBA00022729"/>
    </source>
</evidence>
<organism evidence="11 12">
    <name type="scientific">Biomphalaria glabrata</name>
    <name type="common">Bloodfluke planorb</name>
    <name type="synonym">Freshwater snail</name>
    <dbReference type="NCBI Taxonomy" id="6526"/>
    <lineage>
        <taxon>Eukaryota</taxon>
        <taxon>Metazoa</taxon>
        <taxon>Spiralia</taxon>
        <taxon>Lophotrochozoa</taxon>
        <taxon>Mollusca</taxon>
        <taxon>Gastropoda</taxon>
        <taxon>Heterobranchia</taxon>
        <taxon>Euthyneura</taxon>
        <taxon>Panpulmonata</taxon>
        <taxon>Hygrophila</taxon>
        <taxon>Lymnaeoidea</taxon>
        <taxon>Planorbidae</taxon>
        <taxon>Biomphalaria</taxon>
    </lineage>
</organism>
<dbReference type="PRINTS" id="PR00669">
    <property type="entry name" value="INHIBINA"/>
</dbReference>
<evidence type="ECO:0000256" key="3">
    <source>
        <dbReference type="ARBA" id="ARBA00022525"/>
    </source>
</evidence>
<evidence type="ECO:0000256" key="7">
    <source>
        <dbReference type="ARBA" id="ARBA00023180"/>
    </source>
</evidence>
<dbReference type="Proteomes" id="UP001165740">
    <property type="component" value="Chromosome 3"/>
</dbReference>
<dbReference type="AlphaFoldDB" id="A0A9W2ZTN7"/>
<dbReference type="OrthoDB" id="5987191at2759"/>
<protein>
    <submittedName>
        <fullName evidence="12">Bone morphogenetic protein 2-like isoform X1</fullName>
    </submittedName>
</protein>
<comment type="similarity">
    <text evidence="2 8">Belongs to the TGF-beta family.</text>
</comment>
<dbReference type="GO" id="GO:0008083">
    <property type="term" value="F:growth factor activity"/>
    <property type="evidence" value="ECO:0007669"/>
    <property type="project" value="UniProtKB-KW"/>
</dbReference>
<dbReference type="RefSeq" id="XP_055878308.1">
    <property type="nucleotide sequence ID" value="XM_056022333.1"/>
</dbReference>
<dbReference type="GeneID" id="106052565"/>
<gene>
    <name evidence="12" type="primary">LOC106052565</name>
</gene>